<dbReference type="InterPro" id="IPR036869">
    <property type="entry name" value="J_dom_sf"/>
</dbReference>
<dbReference type="Gene3D" id="1.10.287.110">
    <property type="entry name" value="DnaJ domain"/>
    <property type="match status" value="1"/>
</dbReference>
<keyword evidence="4" id="KW-1185">Reference proteome</keyword>
<gene>
    <name evidence="3" type="ORF">Cspa_c24500</name>
</gene>
<feature type="domain" description="J" evidence="2">
    <location>
        <begin position="3"/>
        <end position="65"/>
    </location>
</feature>
<dbReference type="STRING" id="36745.CLSAP_22650"/>
<sequence length="621" mass="73710">MICWWDILEIPYDSDTKTIKKAYAKLLKVHNPEDDAEGYQRLRQAYNEAIMYSKKNNVNQYDNTSNLEGVSYNLNNSTLQNLKEENNQDLTEFNSSIYEYDEKISGNSSIVKIYNEVQNPEININEQIEQFFYRLEEIYKNIYLRIDTTVWEELLNSDVLWNAESFKTIEDMLFDFLCTHKYLPAEIWIKLNNNFTWSRNEIKLYNKYSETIVDEILKNLKTPNKLKYDYVRDINPDIIDEYLYERQEGYEALQEKNYAKAYISLNKAKALFDQDPELLRTIGDYNYEFNHMNEALKYYKLAFQINNYDLECVLHIGKILVSYELFSEAVPYFKVWLSYNNNDKFALDYMSYCYYYSNDLVMARESFKRLLSFDENNKLIKKYLKNIEAKLEGKYVRQIKFYKDNLLEEVETEKVIRSKRLYEEEKKPLNLSNIFRTVIFIVMIIGALGCMAEHRNQVEINYDNTKESKIDTNNVLFSDIITPKQFINASINSNVKMHLFEVKPIKYYKISEVFENRVIFSEDELKQKGLNNKVESQLYIGTLKQQVFIFSDSKCSKKTIDKSGSYELKGAKCFIDTNIENKIQKEYASLYPSYHWVPGGFIDASQDEINKAINKNSKLIK</sequence>
<dbReference type="eggNOG" id="COG0457">
    <property type="taxonomic scope" value="Bacteria"/>
</dbReference>
<name>M1LT71_9CLOT</name>
<dbReference type="OrthoDB" id="9816462at2"/>
<dbReference type="RefSeq" id="WP_015392534.1">
    <property type="nucleotide sequence ID" value="NC_020291.1"/>
</dbReference>
<dbReference type="GO" id="GO:0006260">
    <property type="term" value="P:DNA replication"/>
    <property type="evidence" value="ECO:0007669"/>
    <property type="project" value="UniProtKB-KW"/>
</dbReference>
<dbReference type="HOGENOM" id="CLU_439863_0_0_9"/>
<dbReference type="Gene3D" id="1.25.40.10">
    <property type="entry name" value="Tetratricopeptide repeat domain"/>
    <property type="match status" value="1"/>
</dbReference>
<proteinExistence type="predicted"/>
<protein>
    <submittedName>
        <fullName evidence="3">DnaJ-like protein</fullName>
    </submittedName>
</protein>
<dbReference type="KEGG" id="csr:Cspa_c24500"/>
<dbReference type="InterPro" id="IPR011990">
    <property type="entry name" value="TPR-like_helical_dom_sf"/>
</dbReference>
<dbReference type="PROSITE" id="PS50076">
    <property type="entry name" value="DNAJ_2"/>
    <property type="match status" value="1"/>
</dbReference>
<dbReference type="CDD" id="cd06257">
    <property type="entry name" value="DnaJ"/>
    <property type="match status" value="1"/>
</dbReference>
<organism evidence="3 4">
    <name type="scientific">Clostridium saccharoperbutylacetonicum N1-4(HMT)</name>
    <dbReference type="NCBI Taxonomy" id="931276"/>
    <lineage>
        <taxon>Bacteria</taxon>
        <taxon>Bacillati</taxon>
        <taxon>Bacillota</taxon>
        <taxon>Clostridia</taxon>
        <taxon>Eubacteriales</taxon>
        <taxon>Clostridiaceae</taxon>
        <taxon>Clostridium</taxon>
    </lineage>
</organism>
<dbReference type="EMBL" id="CP004121">
    <property type="protein sequence ID" value="AGF56215.1"/>
    <property type="molecule type" value="Genomic_DNA"/>
</dbReference>
<evidence type="ECO:0000313" key="4">
    <source>
        <dbReference type="Proteomes" id="UP000011728"/>
    </source>
</evidence>
<dbReference type="SUPFAM" id="SSF48452">
    <property type="entry name" value="TPR-like"/>
    <property type="match status" value="1"/>
</dbReference>
<dbReference type="eggNOG" id="COG2214">
    <property type="taxonomic scope" value="Bacteria"/>
</dbReference>
<evidence type="ECO:0000256" key="1">
    <source>
        <dbReference type="ARBA" id="ARBA00022705"/>
    </source>
</evidence>
<reference evidence="3 4" key="1">
    <citation type="submission" date="2013-02" db="EMBL/GenBank/DDBJ databases">
        <title>Genome sequence of Clostridium saccharoperbutylacetonicum N1-4(HMT).</title>
        <authorList>
            <person name="Poehlein A."/>
            <person name="Daniel R."/>
        </authorList>
    </citation>
    <scope>NUCLEOTIDE SEQUENCE [LARGE SCALE GENOMIC DNA]</scope>
    <source>
        <strain evidence="4">N1-4(HMT)</strain>
    </source>
</reference>
<dbReference type="SUPFAM" id="SSF46565">
    <property type="entry name" value="Chaperone J-domain"/>
    <property type="match status" value="1"/>
</dbReference>
<accession>M1LT71</accession>
<dbReference type="PATRIC" id="fig|931276.5.peg.2455"/>
<dbReference type="InterPro" id="IPR001623">
    <property type="entry name" value="DnaJ_domain"/>
</dbReference>
<dbReference type="AlphaFoldDB" id="M1LT71"/>
<evidence type="ECO:0000313" key="3">
    <source>
        <dbReference type="EMBL" id="AGF56215.1"/>
    </source>
</evidence>
<evidence type="ECO:0000259" key="2">
    <source>
        <dbReference type="PROSITE" id="PS50076"/>
    </source>
</evidence>
<keyword evidence="1" id="KW-0235">DNA replication</keyword>
<dbReference type="Proteomes" id="UP000011728">
    <property type="component" value="Chromosome"/>
</dbReference>